<proteinExistence type="predicted"/>
<dbReference type="STRING" id="1385520.N802_11390"/>
<dbReference type="Pfam" id="PF19888">
    <property type="entry name" value="DUF6361"/>
    <property type="match status" value="1"/>
</dbReference>
<sequence length="173" mass="19741">MTQFTELDHARLFATSLHGAALLYNLLVAEAYEEAGFTSVDQPVDYYRVWLREWAEDEIAPLADDIQQWDVAAMWRLVASQNPNIHPRTRLFVDHWISSVRVGRAFEVADRSELRGVVLDRERRKGKQSRFVNTKLLEAWSGNSGGGLFTYRWGTVRTIVNDIAEGKSRDAAS</sequence>
<accession>A0A0A0IZ65</accession>
<dbReference type="InterPro" id="IPR045941">
    <property type="entry name" value="DUF6361"/>
</dbReference>
<evidence type="ECO:0000313" key="1">
    <source>
        <dbReference type="EMBL" id="KGN29779.1"/>
    </source>
</evidence>
<dbReference type="EMBL" id="AVPJ01000029">
    <property type="protein sequence ID" value="KGN29779.1"/>
    <property type="molecule type" value="Genomic_DNA"/>
</dbReference>
<reference evidence="1 2" key="1">
    <citation type="submission" date="2013-08" db="EMBL/GenBank/DDBJ databases">
        <title>The genome sequence of Knoellia sinensis.</title>
        <authorList>
            <person name="Zhu W."/>
            <person name="Wang G."/>
        </authorList>
    </citation>
    <scope>NUCLEOTIDE SEQUENCE [LARGE SCALE GENOMIC DNA]</scope>
    <source>
        <strain evidence="1 2">KCTC 19936</strain>
    </source>
</reference>
<gene>
    <name evidence="1" type="ORF">N802_11390</name>
</gene>
<keyword evidence="2" id="KW-1185">Reference proteome</keyword>
<dbReference type="Proteomes" id="UP000030002">
    <property type="component" value="Unassembled WGS sequence"/>
</dbReference>
<name>A0A0A0IZ65_9MICO</name>
<protein>
    <submittedName>
        <fullName evidence="1">Uncharacterized protein</fullName>
    </submittedName>
</protein>
<evidence type="ECO:0000313" key="2">
    <source>
        <dbReference type="Proteomes" id="UP000030002"/>
    </source>
</evidence>
<dbReference type="AlphaFoldDB" id="A0A0A0IZ65"/>
<comment type="caution">
    <text evidence="1">The sequence shown here is derived from an EMBL/GenBank/DDBJ whole genome shotgun (WGS) entry which is preliminary data.</text>
</comment>
<organism evidence="1 2">
    <name type="scientific">Knoellia sinensis KCTC 19936</name>
    <dbReference type="NCBI Taxonomy" id="1385520"/>
    <lineage>
        <taxon>Bacteria</taxon>
        <taxon>Bacillati</taxon>
        <taxon>Actinomycetota</taxon>
        <taxon>Actinomycetes</taxon>
        <taxon>Micrococcales</taxon>
        <taxon>Intrasporangiaceae</taxon>
        <taxon>Knoellia</taxon>
    </lineage>
</organism>
<dbReference type="eggNOG" id="ENOG502ZB6I">
    <property type="taxonomic scope" value="Bacteria"/>
</dbReference>